<sequence length="217" mass="24395">MQRNGTGERRQEGVAGASTGPQADWMVVRKELVRKPGGTGIEQAFLEFAPIPKGQSVPNPRPKTMRTELFPENQPLSDRWVNLMVAFQTFVAGPQSAQKAHVEELTAGVERLRERCERELAYLASPDFFSSRFQGNDHEDRNVETDGDDETVDDGADIEEDDETDAKVDDEVERKADGKTDGKRDNKMNKSDGETGDATVKEQVKKKKYQKRKPRVK</sequence>
<protein>
    <submittedName>
        <fullName evidence="1">Uncharacterized protein</fullName>
    </submittedName>
</protein>
<accession>A0ACC2K069</accession>
<evidence type="ECO:0000313" key="1">
    <source>
        <dbReference type="EMBL" id="KAJ8133114.1"/>
    </source>
</evidence>
<dbReference type="EMBL" id="JAPUUL010000044">
    <property type="protein sequence ID" value="KAJ8133114.1"/>
    <property type="molecule type" value="Genomic_DNA"/>
</dbReference>
<proteinExistence type="predicted"/>
<organism evidence="1 2">
    <name type="scientific">Lasiodiplodia mahajangana</name>
    <dbReference type="NCBI Taxonomy" id="1108764"/>
    <lineage>
        <taxon>Eukaryota</taxon>
        <taxon>Fungi</taxon>
        <taxon>Dikarya</taxon>
        <taxon>Ascomycota</taxon>
        <taxon>Pezizomycotina</taxon>
        <taxon>Dothideomycetes</taxon>
        <taxon>Dothideomycetes incertae sedis</taxon>
        <taxon>Botryosphaeriales</taxon>
        <taxon>Botryosphaeriaceae</taxon>
        <taxon>Lasiodiplodia</taxon>
    </lineage>
</organism>
<comment type="caution">
    <text evidence="1">The sequence shown here is derived from an EMBL/GenBank/DDBJ whole genome shotgun (WGS) entry which is preliminary data.</text>
</comment>
<name>A0ACC2K069_9PEZI</name>
<reference evidence="1" key="1">
    <citation type="submission" date="2022-12" db="EMBL/GenBank/DDBJ databases">
        <title>Genome Sequence of Lasiodiplodia mahajangana.</title>
        <authorList>
            <person name="Buettner E."/>
        </authorList>
    </citation>
    <scope>NUCLEOTIDE SEQUENCE</scope>
    <source>
        <strain evidence="1">VT137</strain>
    </source>
</reference>
<evidence type="ECO:0000313" key="2">
    <source>
        <dbReference type="Proteomes" id="UP001153332"/>
    </source>
</evidence>
<dbReference type="Proteomes" id="UP001153332">
    <property type="component" value="Unassembled WGS sequence"/>
</dbReference>
<keyword evidence="2" id="KW-1185">Reference proteome</keyword>
<gene>
    <name evidence="1" type="ORF">O1611_g518</name>
</gene>